<dbReference type="EMBL" id="OW152841">
    <property type="protein sequence ID" value="CAH2062317.1"/>
    <property type="molecule type" value="Genomic_DNA"/>
</dbReference>
<reference evidence="2" key="1">
    <citation type="submission" date="2022-03" db="EMBL/GenBank/DDBJ databases">
        <authorList>
            <person name="Martin H S."/>
        </authorList>
    </citation>
    <scope>NUCLEOTIDE SEQUENCE</scope>
</reference>
<gene>
    <name evidence="2" type="ORF">IPOD504_LOCUS11872</name>
</gene>
<evidence type="ECO:0000313" key="2">
    <source>
        <dbReference type="EMBL" id="CAH2062317.1"/>
    </source>
</evidence>
<feature type="non-terminal residue" evidence="2">
    <location>
        <position position="1"/>
    </location>
</feature>
<organism evidence="2 3">
    <name type="scientific">Iphiclides podalirius</name>
    <name type="common">scarce swallowtail</name>
    <dbReference type="NCBI Taxonomy" id="110791"/>
    <lineage>
        <taxon>Eukaryota</taxon>
        <taxon>Metazoa</taxon>
        <taxon>Ecdysozoa</taxon>
        <taxon>Arthropoda</taxon>
        <taxon>Hexapoda</taxon>
        <taxon>Insecta</taxon>
        <taxon>Pterygota</taxon>
        <taxon>Neoptera</taxon>
        <taxon>Endopterygota</taxon>
        <taxon>Lepidoptera</taxon>
        <taxon>Glossata</taxon>
        <taxon>Ditrysia</taxon>
        <taxon>Papilionoidea</taxon>
        <taxon>Papilionidae</taxon>
        <taxon>Papilioninae</taxon>
        <taxon>Iphiclides</taxon>
    </lineage>
</organism>
<sequence length="107" mass="11211">MGGEAVWTDVTSYATFAPSTDSKHRRTTPPRSPQPSTSYAAAAMLASSPKTQAAPKPKSPTPPPSKAQEQEGAPQTASTIAHRHRVHRNILRSGGHVSLVSQGTGSI</sequence>
<feature type="region of interest" description="Disordered" evidence="1">
    <location>
        <begin position="14"/>
        <end position="84"/>
    </location>
</feature>
<proteinExistence type="predicted"/>
<evidence type="ECO:0000256" key="1">
    <source>
        <dbReference type="SAM" id="MobiDB-lite"/>
    </source>
</evidence>
<evidence type="ECO:0000313" key="3">
    <source>
        <dbReference type="Proteomes" id="UP000837857"/>
    </source>
</evidence>
<feature type="compositionally biased region" description="Low complexity" evidence="1">
    <location>
        <begin position="46"/>
        <end position="56"/>
    </location>
</feature>
<name>A0ABN8IND3_9NEOP</name>
<protein>
    <submittedName>
        <fullName evidence="2">Uncharacterized protein</fullName>
    </submittedName>
</protein>
<accession>A0ABN8IND3</accession>
<keyword evidence="3" id="KW-1185">Reference proteome</keyword>
<dbReference type="Proteomes" id="UP000837857">
    <property type="component" value="Chromosome 29"/>
</dbReference>